<evidence type="ECO:0000313" key="3">
    <source>
        <dbReference type="Proteomes" id="UP001064632"/>
    </source>
</evidence>
<organism evidence="2 3">
    <name type="scientific">Tahibacter amnicola</name>
    <dbReference type="NCBI Taxonomy" id="2976241"/>
    <lineage>
        <taxon>Bacteria</taxon>
        <taxon>Pseudomonadati</taxon>
        <taxon>Pseudomonadota</taxon>
        <taxon>Gammaproteobacteria</taxon>
        <taxon>Lysobacterales</taxon>
        <taxon>Rhodanobacteraceae</taxon>
        <taxon>Tahibacter</taxon>
    </lineage>
</organism>
<evidence type="ECO:0000256" key="1">
    <source>
        <dbReference type="SAM" id="SignalP"/>
    </source>
</evidence>
<keyword evidence="2" id="KW-0482">Metalloprotease</keyword>
<accession>A0ABY6BEI2</accession>
<gene>
    <name evidence="2" type="ORF">N4264_18675</name>
</gene>
<dbReference type="InterPro" id="IPR024079">
    <property type="entry name" value="MetalloPept_cat_dom_sf"/>
</dbReference>
<feature type="chain" id="PRO_5045386411" evidence="1">
    <location>
        <begin position="25"/>
        <end position="634"/>
    </location>
</feature>
<dbReference type="SUPFAM" id="SSF55486">
    <property type="entry name" value="Metalloproteases ('zincins'), catalytic domain"/>
    <property type="match status" value="1"/>
</dbReference>
<name>A0ABY6BEI2_9GAMM</name>
<keyword evidence="3" id="KW-1185">Reference proteome</keyword>
<protein>
    <submittedName>
        <fullName evidence="2">M66 family metalloprotease</fullName>
    </submittedName>
</protein>
<keyword evidence="2" id="KW-0378">Hydrolase</keyword>
<dbReference type="Proteomes" id="UP001064632">
    <property type="component" value="Chromosome"/>
</dbReference>
<feature type="signal peptide" evidence="1">
    <location>
        <begin position="1"/>
        <end position="24"/>
    </location>
</feature>
<sequence>MFFRSMMYVAVAAAGLTATQQAAALNLYVDNVYITQATQRYDRSVQLVADRQGLLRVFVLADQANTARPDVVVKLYYANASGQIYLGKTLTIKPNANMRGVLTAPKSTATENDYVNNYQVKLSAADIKKTVRIWAEVDPATVYTQSTYADDIWPRNSRDANNNVITSRLVAENVWNVPDFKANFVPVRVNATGRTGMSVDASTVDTFFTWLRRVLPVKDQLYYNAHAPYTTYNYPAANYNGWGAILSEMGALARAENNDKWHYYGVINPDYASGGTGMANIGGWAALGIQSTSTSWLQNDNNVNWRSGTFAHEIGHNLGLYHAPCGGAAGADQNFPYSGGRIGWPGYDLYTGKIYLPQSVDATGNYWTDLMGYCGYDWISDYQYKRALSWRDANDWPRAAGAKTEAVLTGGESVTVVSEAPTTVAAFAEKPGGAAPQKPTQRPGKVEDCLLVWGRVENGQMILEPAFEVQGVPDTDNASGSYRVVLSDMKGKTIRSIGFNANEGSEGNVELFSLLVPRSSVAGGRSGKIAQIRISDRKGSELATDYSRTATASTFSRGTAPTITRKAGEGVRLRWNAANHPMAMVRDADTGEILSFARGGDFDVATSAKRLDVQFSDGTSAVSQQVAVDSLQVQ</sequence>
<dbReference type="EMBL" id="CP104694">
    <property type="protein sequence ID" value="UXI66760.1"/>
    <property type="molecule type" value="Genomic_DNA"/>
</dbReference>
<dbReference type="GO" id="GO:0008237">
    <property type="term" value="F:metallopeptidase activity"/>
    <property type="evidence" value="ECO:0007669"/>
    <property type="project" value="UniProtKB-KW"/>
</dbReference>
<dbReference type="Gene3D" id="3.40.390.10">
    <property type="entry name" value="Collagenase (Catalytic Domain)"/>
    <property type="match status" value="1"/>
</dbReference>
<evidence type="ECO:0000313" key="2">
    <source>
        <dbReference type="EMBL" id="UXI66760.1"/>
    </source>
</evidence>
<keyword evidence="2" id="KW-0645">Protease</keyword>
<dbReference type="RefSeq" id="WP_261693740.1">
    <property type="nucleotide sequence ID" value="NZ_CP104694.1"/>
</dbReference>
<dbReference type="Pfam" id="PF13582">
    <property type="entry name" value="Reprolysin_3"/>
    <property type="match status" value="1"/>
</dbReference>
<keyword evidence="1" id="KW-0732">Signal</keyword>
<proteinExistence type="predicted"/>
<reference evidence="2" key="1">
    <citation type="submission" date="2022-09" db="EMBL/GenBank/DDBJ databases">
        <title>Tahibacter sp. nov., isolated from a fresh water.</title>
        <authorList>
            <person name="Baek J.H."/>
            <person name="Lee J.K."/>
            <person name="Kim J.M."/>
            <person name="Jeon C.O."/>
        </authorList>
    </citation>
    <scope>NUCLEOTIDE SEQUENCE</scope>
    <source>
        <strain evidence="2">W38</strain>
    </source>
</reference>